<dbReference type="EMBL" id="BNJK01000004">
    <property type="protein sequence ID" value="GHP01106.1"/>
    <property type="molecule type" value="Genomic_DNA"/>
</dbReference>
<sequence>MGVAVSMCMLVNAVPSGIYHMSGMEVNWTICFIEYQNTELAFYTFARVILPV</sequence>
<protein>
    <submittedName>
        <fullName evidence="1">Uncharacterized protein</fullName>
    </submittedName>
</protein>
<name>A0A8J3IZ11_9CHLR</name>
<keyword evidence="2" id="KW-1185">Reference proteome</keyword>
<evidence type="ECO:0000313" key="2">
    <source>
        <dbReference type="Proteomes" id="UP000597444"/>
    </source>
</evidence>
<gene>
    <name evidence="1" type="ORF">KSF_111530</name>
</gene>
<organism evidence="1 2">
    <name type="scientific">Reticulibacter mediterranei</name>
    <dbReference type="NCBI Taxonomy" id="2778369"/>
    <lineage>
        <taxon>Bacteria</taxon>
        <taxon>Bacillati</taxon>
        <taxon>Chloroflexota</taxon>
        <taxon>Ktedonobacteria</taxon>
        <taxon>Ktedonobacterales</taxon>
        <taxon>Reticulibacteraceae</taxon>
        <taxon>Reticulibacter</taxon>
    </lineage>
</organism>
<accession>A0A8J3IZ11</accession>
<comment type="caution">
    <text evidence="1">The sequence shown here is derived from an EMBL/GenBank/DDBJ whole genome shotgun (WGS) entry which is preliminary data.</text>
</comment>
<evidence type="ECO:0000313" key="1">
    <source>
        <dbReference type="EMBL" id="GHP01106.1"/>
    </source>
</evidence>
<dbReference type="AlphaFoldDB" id="A0A8J3IZ11"/>
<reference evidence="1" key="1">
    <citation type="submission" date="2020-10" db="EMBL/GenBank/DDBJ databases">
        <title>Taxonomic study of unclassified bacteria belonging to the class Ktedonobacteria.</title>
        <authorList>
            <person name="Yabe S."/>
            <person name="Wang C.M."/>
            <person name="Zheng Y."/>
            <person name="Sakai Y."/>
            <person name="Cavaletti L."/>
            <person name="Monciardini P."/>
            <person name="Donadio S."/>
        </authorList>
    </citation>
    <scope>NUCLEOTIDE SEQUENCE</scope>
    <source>
        <strain evidence="1">ID150040</strain>
    </source>
</reference>
<dbReference type="Proteomes" id="UP000597444">
    <property type="component" value="Unassembled WGS sequence"/>
</dbReference>
<proteinExistence type="predicted"/>